<dbReference type="GO" id="GO:0000160">
    <property type="term" value="P:phosphorelay signal transduction system"/>
    <property type="evidence" value="ECO:0007669"/>
    <property type="project" value="InterPro"/>
</dbReference>
<dbReference type="InterPro" id="IPR016032">
    <property type="entry name" value="Sig_transdc_resp-reg_C-effctor"/>
</dbReference>
<dbReference type="Pfam" id="PF00486">
    <property type="entry name" value="Trans_reg_C"/>
    <property type="match status" value="1"/>
</dbReference>
<dbReference type="CDD" id="cd00383">
    <property type="entry name" value="trans_reg_C"/>
    <property type="match status" value="1"/>
</dbReference>
<dbReference type="InterPro" id="IPR036388">
    <property type="entry name" value="WH-like_DNA-bd_sf"/>
</dbReference>
<dbReference type="AlphaFoldDB" id="A0A2A5JTX7"/>
<dbReference type="PANTHER" id="PTHR36842">
    <property type="entry name" value="PROTEIN TOLB HOMOLOG"/>
    <property type="match status" value="1"/>
</dbReference>
<dbReference type="Pfam" id="PF07676">
    <property type="entry name" value="PD40"/>
    <property type="match status" value="1"/>
</dbReference>
<organism evidence="5 6">
    <name type="scientific">Pseudoalteromonas piscicida</name>
    <dbReference type="NCBI Taxonomy" id="43662"/>
    <lineage>
        <taxon>Bacteria</taxon>
        <taxon>Pseudomonadati</taxon>
        <taxon>Pseudomonadota</taxon>
        <taxon>Gammaproteobacteria</taxon>
        <taxon>Alteromonadales</taxon>
        <taxon>Pseudoalteromonadaceae</taxon>
        <taxon>Pseudoalteromonas</taxon>
    </lineage>
</organism>
<keyword evidence="2 3" id="KW-0238">DNA-binding</keyword>
<gene>
    <name evidence="5" type="ORF">CEX98_04915</name>
</gene>
<reference evidence="6" key="1">
    <citation type="journal article" date="2019" name="Genome Announc.">
        <title>Draft Genome Sequence of Pseudoalteromonas piscicida Strain 36Y ROTHPW, an Hypersaline Seawater Isolate from the South Coast of Sonora, Mexico.</title>
        <authorList>
            <person name="Sanchez-Diaz R."/>
            <person name="Molina-Garza Z.J."/>
            <person name="Cruz-Suarez L.E."/>
            <person name="Selvin J."/>
            <person name="Kiran G.S."/>
            <person name="Ibarra-Gamez J.C."/>
            <person name="Gomez-Gil B."/>
            <person name="Galaviz-Silva L."/>
        </authorList>
    </citation>
    <scope>NUCLEOTIDE SEQUENCE [LARGE SCALE GENOMIC DNA]</scope>
    <source>
        <strain evidence="6">36Y_RITHPW</strain>
    </source>
</reference>
<accession>A0A2A5JTX7</accession>
<dbReference type="InterPro" id="IPR011042">
    <property type="entry name" value="6-blade_b-propeller_TolB-like"/>
</dbReference>
<protein>
    <submittedName>
        <fullName evidence="5">Translocation protein TolB</fullName>
    </submittedName>
</protein>
<feature type="DNA-binding region" description="OmpR/PhoB-type" evidence="3">
    <location>
        <begin position="4"/>
        <end position="112"/>
    </location>
</feature>
<dbReference type="OrthoDB" id="9782895at2"/>
<dbReference type="Gene3D" id="2.120.10.30">
    <property type="entry name" value="TolB, C-terminal domain"/>
    <property type="match status" value="3"/>
</dbReference>
<dbReference type="PROSITE" id="PS51755">
    <property type="entry name" value="OMPR_PHOB"/>
    <property type="match status" value="1"/>
</dbReference>
<dbReference type="InterPro" id="IPR011659">
    <property type="entry name" value="WD40"/>
</dbReference>
<comment type="caution">
    <text evidence="5">The sequence shown here is derived from an EMBL/GenBank/DDBJ whole genome shotgun (WGS) entry which is preliminary data.</text>
</comment>
<dbReference type="PANTHER" id="PTHR36842:SF1">
    <property type="entry name" value="PROTEIN TOLB"/>
    <property type="match status" value="1"/>
</dbReference>
<dbReference type="InterPro" id="IPR018910">
    <property type="entry name" value="LpqB_C"/>
</dbReference>
<feature type="domain" description="OmpR/PhoB-type" evidence="4">
    <location>
        <begin position="4"/>
        <end position="112"/>
    </location>
</feature>
<dbReference type="RefSeq" id="WP_099641003.1">
    <property type="nucleotide sequence ID" value="NZ_NKHF01000023.1"/>
</dbReference>
<evidence type="ECO:0000256" key="2">
    <source>
        <dbReference type="ARBA" id="ARBA00023125"/>
    </source>
</evidence>
<dbReference type="Gene3D" id="1.10.10.10">
    <property type="entry name" value="Winged helix-like DNA-binding domain superfamily/Winged helix DNA-binding domain"/>
    <property type="match status" value="1"/>
</dbReference>
<evidence type="ECO:0000256" key="1">
    <source>
        <dbReference type="ARBA" id="ARBA00009820"/>
    </source>
</evidence>
<name>A0A2A5JTX7_PSEO7</name>
<dbReference type="GO" id="GO:0003677">
    <property type="term" value="F:DNA binding"/>
    <property type="evidence" value="ECO:0007669"/>
    <property type="project" value="UniProtKB-UniRule"/>
</dbReference>
<dbReference type="Proteomes" id="UP000228621">
    <property type="component" value="Unassembled WGS sequence"/>
</dbReference>
<dbReference type="InterPro" id="IPR001867">
    <property type="entry name" value="OmpR/PhoB-type_DNA-bd"/>
</dbReference>
<comment type="similarity">
    <text evidence="1">Belongs to the TolB family.</text>
</comment>
<evidence type="ECO:0000313" key="6">
    <source>
        <dbReference type="Proteomes" id="UP000228621"/>
    </source>
</evidence>
<evidence type="ECO:0000259" key="4">
    <source>
        <dbReference type="PROSITE" id="PS51755"/>
    </source>
</evidence>
<dbReference type="SUPFAM" id="SSF82171">
    <property type="entry name" value="DPP6 N-terminal domain-like"/>
    <property type="match status" value="2"/>
</dbReference>
<dbReference type="SUPFAM" id="SSF46894">
    <property type="entry name" value="C-terminal effector domain of the bipartite response regulators"/>
    <property type="match status" value="1"/>
</dbReference>
<dbReference type="Pfam" id="PF10647">
    <property type="entry name" value="Gmad1"/>
    <property type="match status" value="1"/>
</dbReference>
<dbReference type="SMART" id="SM00862">
    <property type="entry name" value="Trans_reg_C"/>
    <property type="match status" value="1"/>
</dbReference>
<dbReference type="GO" id="GO:0006355">
    <property type="term" value="P:regulation of DNA-templated transcription"/>
    <property type="evidence" value="ECO:0007669"/>
    <property type="project" value="InterPro"/>
</dbReference>
<evidence type="ECO:0000256" key="3">
    <source>
        <dbReference type="PROSITE-ProRule" id="PRU01091"/>
    </source>
</evidence>
<proteinExistence type="inferred from homology"/>
<dbReference type="EMBL" id="NKHF01000023">
    <property type="protein sequence ID" value="PCK32934.1"/>
    <property type="molecule type" value="Genomic_DNA"/>
</dbReference>
<sequence>MQHGIPFQLLEIYVDPVGHSLSKDGQVCCVQPKFIEVLTLLAQEYPAVVPREKIIEQVWDGNLFVGEKALTNAIWHLRKTFKTLRSPAGEALLDDEQEIIETIRKSGYRLKAPPQPMSLVAQPERASESKKPIILASVFMLLFCVVGVILFSIEESPNYQATNVTDYPGRELFPSISPNEQFMAFAWRKIGSHSALYLKDLSQPDKPPVALTEGNKNASVSVWGDNRTLFFIEKSAGECAIKSLDIVTKTQSILSDCVSESTTTLTYSAEENWLGYIAKHSVSGNSQVTLLNLNDNSKTSLTCQLECQGSEPESLAITPDATHIAISRNLPNGHENLYLQDLTTGNETVLLAGLDDLRGIAWHPTNPYLVVSSIAHGARTAYRVALNGDVLGTLPISGLSYPSFSPTGKLYFHNWNVKTSIMRLDLNGKIASSPFPLLQSQISFRYPNYSSVLQRLIFVSNQSGFDEVWMSSLKGDQRVQLTSLGLQALHPAWSPNGQQVVFTTKSLQGNQLQLLDVVTKNVTEVKTTFEYHGKPTWSQDGKYIYVSDGKDVFKIAASGDSEPVKVSSGSVAVEHQGALYVYKSDVREMWLVDVAKGEEVLLFDRAKLASSVSWSISGSGLYYLSVQNGDFRISYFDFERKAHKDIIRVPERSFSRSRGLAFIAEKQWLLFTGYEVPQVDIKRIEM</sequence>
<evidence type="ECO:0000313" key="5">
    <source>
        <dbReference type="EMBL" id="PCK32934.1"/>
    </source>
</evidence>
<dbReference type="SUPFAM" id="SSF69304">
    <property type="entry name" value="Tricorn protease N-terminal domain"/>
    <property type="match status" value="1"/>
</dbReference>
<keyword evidence="6" id="KW-1185">Reference proteome</keyword>